<sequence length="90" mass="9904">MKLSNFVLSSALAQRDPNYKYNKRVVEGLSGTDCNTNNLTIAKFSDDIKCAEGEFIPEESMCTLQCVSEGTAPVFAELLCRKGELHPLDS</sequence>
<dbReference type="EMBL" id="OU015566">
    <property type="protein sequence ID" value="CAG5103156.1"/>
    <property type="molecule type" value="Genomic_DNA"/>
</dbReference>
<protein>
    <submittedName>
        <fullName evidence="1">Oidioi.mRNA.OKI2018_I69.chr1.g643.t1.cds</fullName>
    </submittedName>
</protein>
<name>A0ABN7SUQ1_OIKDI</name>
<proteinExistence type="predicted"/>
<accession>A0ABN7SUQ1</accession>
<evidence type="ECO:0000313" key="1">
    <source>
        <dbReference type="EMBL" id="CAG5103156.1"/>
    </source>
</evidence>
<dbReference type="Proteomes" id="UP001158576">
    <property type="component" value="Chromosome 1"/>
</dbReference>
<reference evidence="1 2" key="1">
    <citation type="submission" date="2021-04" db="EMBL/GenBank/DDBJ databases">
        <authorList>
            <person name="Bliznina A."/>
        </authorList>
    </citation>
    <scope>NUCLEOTIDE SEQUENCE [LARGE SCALE GENOMIC DNA]</scope>
</reference>
<gene>
    <name evidence="1" type="ORF">OKIOD_LOCUS9408</name>
</gene>
<organism evidence="1 2">
    <name type="scientific">Oikopleura dioica</name>
    <name type="common">Tunicate</name>
    <dbReference type="NCBI Taxonomy" id="34765"/>
    <lineage>
        <taxon>Eukaryota</taxon>
        <taxon>Metazoa</taxon>
        <taxon>Chordata</taxon>
        <taxon>Tunicata</taxon>
        <taxon>Appendicularia</taxon>
        <taxon>Copelata</taxon>
        <taxon>Oikopleuridae</taxon>
        <taxon>Oikopleura</taxon>
    </lineage>
</organism>
<evidence type="ECO:0000313" key="2">
    <source>
        <dbReference type="Proteomes" id="UP001158576"/>
    </source>
</evidence>
<keyword evidence="2" id="KW-1185">Reference proteome</keyword>